<dbReference type="InterPro" id="IPR029058">
    <property type="entry name" value="AB_hydrolase_fold"/>
</dbReference>
<evidence type="ECO:0000256" key="1">
    <source>
        <dbReference type="SAM" id="Phobius"/>
    </source>
</evidence>
<dbReference type="GO" id="GO:0008236">
    <property type="term" value="F:serine-type peptidase activity"/>
    <property type="evidence" value="ECO:0007669"/>
    <property type="project" value="InterPro"/>
</dbReference>
<reference evidence="3" key="1">
    <citation type="submission" date="2023-07" db="EMBL/GenBank/DDBJ databases">
        <title>Murine gut Bacillus species.</title>
        <authorList>
            <person name="Gutman E."/>
            <person name="Hashuel R."/>
            <person name="Litvak Y."/>
        </authorList>
    </citation>
    <scope>NUCLEOTIDE SEQUENCE</scope>
    <source>
        <strain evidence="3">RU283</strain>
    </source>
</reference>
<dbReference type="GO" id="GO:0006508">
    <property type="term" value="P:proteolysis"/>
    <property type="evidence" value="ECO:0007669"/>
    <property type="project" value="InterPro"/>
</dbReference>
<dbReference type="PANTHER" id="PTHR43358">
    <property type="entry name" value="ALPHA/BETA-HYDROLASE"/>
    <property type="match status" value="1"/>
</dbReference>
<keyword evidence="1" id="KW-0472">Membrane</keyword>
<feature type="domain" description="Peptidase S9 prolyl oligopeptidase catalytic" evidence="2">
    <location>
        <begin position="156"/>
        <end position="330"/>
    </location>
</feature>
<evidence type="ECO:0000313" key="4">
    <source>
        <dbReference type="Proteomes" id="UP001178277"/>
    </source>
</evidence>
<evidence type="ECO:0000259" key="2">
    <source>
        <dbReference type="Pfam" id="PF00326"/>
    </source>
</evidence>
<name>A0AA90P5B4_9BACI</name>
<accession>A0AA90P5B4</accession>
<dbReference type="Proteomes" id="UP001178277">
    <property type="component" value="Unassembled WGS sequence"/>
</dbReference>
<keyword evidence="3" id="KW-0378">Hydrolase</keyword>
<gene>
    <name evidence="3" type="ORF">Q8G35_26785</name>
</gene>
<protein>
    <submittedName>
        <fullName evidence="3">Alpha/beta hydrolase</fullName>
    </submittedName>
</protein>
<dbReference type="Gene3D" id="3.40.50.1820">
    <property type="entry name" value="alpha/beta hydrolase"/>
    <property type="match status" value="1"/>
</dbReference>
<dbReference type="AlphaFoldDB" id="A0AA90P5B4"/>
<sequence>MENINSRMSQTSIQPDLTFKVRVKKRKKILWSLGIVLLFVIALVFFISYKVVDTLLHHPRDTNVSYELNIDKTPYEEVEFKSLKNDNTIRGSFFPVSGLSGKASNQTIIVVHGYTSNRLVKGRTQKLVDHFVSKGYNVLAFDLSSQGKSDGDLITLGLNEKYDLLGAVSYLKSREHTGDNIGVIGFSMGAATSLLATSESDDIKAVIADSPFRNAGLFLREGLPFFSGLPAFPFSYTSTWIANWVFKVDLDSISPMDAVKKMRDKPVMLIHGTGDQQISYKNTEIIYESLKDNPSAEVWYPQNTEHIDAVNHYPTEYFQRVDRFLDEYVGK</sequence>
<dbReference type="Pfam" id="PF00326">
    <property type="entry name" value="Peptidase_S9"/>
    <property type="match status" value="1"/>
</dbReference>
<dbReference type="EMBL" id="JAUUTP010000054">
    <property type="protein sequence ID" value="MDP1421865.1"/>
    <property type="molecule type" value="Genomic_DNA"/>
</dbReference>
<dbReference type="InterPro" id="IPR001375">
    <property type="entry name" value="Peptidase_S9_cat"/>
</dbReference>
<keyword evidence="1" id="KW-1133">Transmembrane helix</keyword>
<dbReference type="PANTHER" id="PTHR43358:SF4">
    <property type="entry name" value="ALPHA_BETA HYDROLASE FOLD-1 DOMAIN-CONTAINING PROTEIN"/>
    <property type="match status" value="1"/>
</dbReference>
<evidence type="ECO:0000313" key="3">
    <source>
        <dbReference type="EMBL" id="MDP1421865.1"/>
    </source>
</evidence>
<proteinExistence type="predicted"/>
<dbReference type="RefSeq" id="WP_275729316.1">
    <property type="nucleotide sequence ID" value="NZ_JAUUTP010000054.1"/>
</dbReference>
<organism evidence="3 4">
    <name type="scientific">Peribacillus simplex</name>
    <dbReference type="NCBI Taxonomy" id="1478"/>
    <lineage>
        <taxon>Bacteria</taxon>
        <taxon>Bacillati</taxon>
        <taxon>Bacillota</taxon>
        <taxon>Bacilli</taxon>
        <taxon>Bacillales</taxon>
        <taxon>Bacillaceae</taxon>
        <taxon>Peribacillus</taxon>
    </lineage>
</organism>
<dbReference type="SUPFAM" id="SSF53474">
    <property type="entry name" value="alpha/beta-Hydrolases"/>
    <property type="match status" value="1"/>
</dbReference>
<comment type="caution">
    <text evidence="3">The sequence shown here is derived from an EMBL/GenBank/DDBJ whole genome shotgun (WGS) entry which is preliminary data.</text>
</comment>
<keyword evidence="1" id="KW-0812">Transmembrane</keyword>
<dbReference type="InterPro" id="IPR052920">
    <property type="entry name" value="DNA-binding_regulatory"/>
</dbReference>
<feature type="transmembrane region" description="Helical" evidence="1">
    <location>
        <begin position="29"/>
        <end position="49"/>
    </location>
</feature>